<gene>
    <name evidence="2" type="ORF">G3I39_39110</name>
</gene>
<comment type="caution">
    <text evidence="2">The sequence shown here is derived from an EMBL/GenBank/DDBJ whole genome shotgun (WGS) entry which is preliminary data.</text>
</comment>
<sequence>MGPHPAVAAIRLAVRRVLHDVLTEFHRHEAPGGPGRPGAEARRTAPAAVSRYAEAGTAGSSRTALPERPAAPLVLVACSGGADSMALASALAFEARKLDVRAGGITVDHNLQPG</sequence>
<evidence type="ECO:0000313" key="2">
    <source>
        <dbReference type="EMBL" id="NEB73044.1"/>
    </source>
</evidence>
<evidence type="ECO:0000313" key="3">
    <source>
        <dbReference type="Proteomes" id="UP000471648"/>
    </source>
</evidence>
<dbReference type="SUPFAM" id="SSF52402">
    <property type="entry name" value="Adenine nucleotide alpha hydrolases-like"/>
    <property type="match status" value="1"/>
</dbReference>
<dbReference type="Proteomes" id="UP000471648">
    <property type="component" value="Unassembled WGS sequence"/>
</dbReference>
<accession>A0A6N9VJJ0</accession>
<dbReference type="InterPro" id="IPR014729">
    <property type="entry name" value="Rossmann-like_a/b/a_fold"/>
</dbReference>
<organism evidence="2 3">
    <name type="scientific">Streptomyces microflavus</name>
    <name type="common">Streptomyces lipmanii</name>
    <dbReference type="NCBI Taxonomy" id="1919"/>
    <lineage>
        <taxon>Bacteria</taxon>
        <taxon>Bacillati</taxon>
        <taxon>Actinomycetota</taxon>
        <taxon>Actinomycetes</taxon>
        <taxon>Kitasatosporales</taxon>
        <taxon>Streptomycetaceae</taxon>
        <taxon>Streptomyces</taxon>
    </lineage>
</organism>
<feature type="region of interest" description="Disordered" evidence="1">
    <location>
        <begin position="26"/>
        <end position="64"/>
    </location>
</feature>
<protein>
    <submittedName>
        <fullName evidence="2">tRNA lysidine(34) synthetase TilS</fullName>
    </submittedName>
</protein>
<feature type="non-terminal residue" evidence="2">
    <location>
        <position position="114"/>
    </location>
</feature>
<proteinExistence type="predicted"/>
<reference evidence="2 3" key="1">
    <citation type="submission" date="2020-01" db="EMBL/GenBank/DDBJ databases">
        <title>Insect and environment-associated Actinomycetes.</title>
        <authorList>
            <person name="Currrie C."/>
            <person name="Chevrette M."/>
            <person name="Carlson C."/>
            <person name="Stubbendieck R."/>
            <person name="Wendt-Pienkowski E."/>
        </authorList>
    </citation>
    <scope>NUCLEOTIDE SEQUENCE [LARGE SCALE GENOMIC DNA]</scope>
    <source>
        <strain evidence="2 3">SID14438</strain>
    </source>
</reference>
<dbReference type="EMBL" id="JAAGME010001641">
    <property type="protein sequence ID" value="NEB73044.1"/>
    <property type="molecule type" value="Genomic_DNA"/>
</dbReference>
<name>A0A6N9VJJ0_STRMI</name>
<dbReference type="Gene3D" id="3.40.50.620">
    <property type="entry name" value="HUPs"/>
    <property type="match status" value="1"/>
</dbReference>
<dbReference type="AlphaFoldDB" id="A0A6N9VJJ0"/>
<evidence type="ECO:0000256" key="1">
    <source>
        <dbReference type="SAM" id="MobiDB-lite"/>
    </source>
</evidence>